<evidence type="ECO:0000313" key="3">
    <source>
        <dbReference type="EMBL" id="THV15304.1"/>
    </source>
</evidence>
<dbReference type="EMBL" id="STGT01000002">
    <property type="protein sequence ID" value="THV15304.1"/>
    <property type="molecule type" value="Genomic_DNA"/>
</dbReference>
<feature type="region of interest" description="Disordered" evidence="1">
    <location>
        <begin position="40"/>
        <end position="143"/>
    </location>
</feature>
<organism evidence="3 4">
    <name type="scientific">Rhizobium rhizophilum</name>
    <dbReference type="NCBI Taxonomy" id="1850373"/>
    <lineage>
        <taxon>Bacteria</taxon>
        <taxon>Pseudomonadati</taxon>
        <taxon>Pseudomonadota</taxon>
        <taxon>Alphaproteobacteria</taxon>
        <taxon>Hyphomicrobiales</taxon>
        <taxon>Rhizobiaceae</taxon>
        <taxon>Rhizobium/Agrobacterium group</taxon>
        <taxon>Rhizobium</taxon>
    </lineage>
</organism>
<dbReference type="SUPFAM" id="SSF56935">
    <property type="entry name" value="Porins"/>
    <property type="match status" value="1"/>
</dbReference>
<name>A0ABY2QW41_9HYPH</name>
<evidence type="ECO:0000256" key="1">
    <source>
        <dbReference type="SAM" id="MobiDB-lite"/>
    </source>
</evidence>
<evidence type="ECO:0000256" key="2">
    <source>
        <dbReference type="SAM" id="SignalP"/>
    </source>
</evidence>
<keyword evidence="2" id="KW-0732">Signal</keyword>
<evidence type="ECO:0008006" key="5">
    <source>
        <dbReference type="Google" id="ProtNLM"/>
    </source>
</evidence>
<accession>A0ABY2QW41</accession>
<feature type="chain" id="PRO_5047389552" description="Outer membrane beta-barrel protein" evidence="2">
    <location>
        <begin position="37"/>
        <end position="519"/>
    </location>
</feature>
<feature type="signal peptide" evidence="2">
    <location>
        <begin position="1"/>
        <end position="36"/>
    </location>
</feature>
<feature type="compositionally biased region" description="Basic and acidic residues" evidence="1">
    <location>
        <begin position="119"/>
        <end position="130"/>
    </location>
</feature>
<proteinExistence type="predicted"/>
<feature type="compositionally biased region" description="Low complexity" evidence="1">
    <location>
        <begin position="74"/>
        <end position="89"/>
    </location>
</feature>
<feature type="compositionally biased region" description="Polar residues" evidence="1">
    <location>
        <begin position="44"/>
        <end position="73"/>
    </location>
</feature>
<sequence length="519" mass="54896">MTSVENRDKSGKGRLGLRAFAGVLALSVLAHPSLLAAQQAEPGSATSDGTLPTWSPLSGSGQTSTGATAANGISASMQTGTTSSSQTATDPLATGTTVAPDTQALGPLTDGDTIPIDEDIGRQNLREARVDNPTAERISRELDSEDDSGIRLGTLILRPSISQKLGSETEKSGGVKDDRIFSETGLKGTLTSDWSRHELSVGAEGAWQETLSGDETDKPRADIDARLRLDLADDTIATISGSYSFGREDSDDPNAVTGAKVQSGVHQYGAGASIERDFGLIRGSIGADVTRLQYSDAELSDGSTLERSDRNRNRYALTSRLGYELSPALIPFIEGTIGRIDYDDAVDSAGYRRSADLYGAKTGVAVDLGEKLRGEIAVGYERQKFEDGRLEELSALTVDGNIFWSPREGTSIDVTLDTSIDPSTTAGVNGATIHRVTAQLAHDLRTNLVARLTGGTTFTRYDGDAAAADTTAYLAGAGLTWKVNRYLDATADLTYERTHYNTGVDNDSLTALVGLTAKR</sequence>
<comment type="caution">
    <text evidence="3">The sequence shown here is derived from an EMBL/GenBank/DDBJ whole genome shotgun (WGS) entry which is preliminary data.</text>
</comment>
<protein>
    <recommendedName>
        <fullName evidence="5">Outer membrane beta-barrel protein</fullName>
    </recommendedName>
</protein>
<dbReference type="Pfam" id="PF10082">
    <property type="entry name" value="BBP2_2"/>
    <property type="match status" value="1"/>
</dbReference>
<reference evidence="3 4" key="1">
    <citation type="submission" date="2019-04" db="EMBL/GenBank/DDBJ databases">
        <title>Genome sequence of strain 7209-2.</title>
        <authorList>
            <person name="Gao J."/>
            <person name="Sun J."/>
        </authorList>
    </citation>
    <scope>NUCLEOTIDE SEQUENCE [LARGE SCALE GENOMIC DNA]</scope>
    <source>
        <strain evidence="3 4">7209-2</strain>
    </source>
</reference>
<evidence type="ECO:0000313" key="4">
    <source>
        <dbReference type="Proteomes" id="UP000309667"/>
    </source>
</evidence>
<dbReference type="Proteomes" id="UP000309667">
    <property type="component" value="Unassembled WGS sequence"/>
</dbReference>
<keyword evidence="4" id="KW-1185">Reference proteome</keyword>
<dbReference type="RefSeq" id="WP_136557589.1">
    <property type="nucleotide sequence ID" value="NZ_STGT01000002.1"/>
</dbReference>
<gene>
    <name evidence="3" type="ORF">E9677_08070</name>
</gene>
<dbReference type="InterPro" id="IPR018759">
    <property type="entry name" value="BBP2_2"/>
</dbReference>